<dbReference type="EMBL" id="CP021081">
    <property type="protein sequence ID" value="ASN80154.1"/>
    <property type="molecule type" value="Genomic_DNA"/>
</dbReference>
<gene>
    <name evidence="2" type="ORF">DFI_03245</name>
</gene>
<accession>A0A221SU38</accession>
<feature type="signal peptide" evidence="1">
    <location>
        <begin position="1"/>
        <end position="21"/>
    </location>
</feature>
<dbReference type="SUPFAM" id="SSF53474">
    <property type="entry name" value="alpha/beta-Hydrolases"/>
    <property type="match status" value="1"/>
</dbReference>
<protein>
    <recommendedName>
        <fullName evidence="4">Alpha/beta hydrolase</fullName>
    </recommendedName>
</protein>
<dbReference type="RefSeq" id="WP_043777007.1">
    <property type="nucleotide sequence ID" value="NZ_CP021081.1"/>
</dbReference>
<dbReference type="AlphaFoldDB" id="A0A221SU38"/>
<dbReference type="KEGG" id="dfc:DFI_03245"/>
<keyword evidence="3" id="KW-1185">Reference proteome</keyword>
<feature type="chain" id="PRO_5011270488" description="Alpha/beta hydrolase" evidence="1">
    <location>
        <begin position="22"/>
        <end position="308"/>
    </location>
</feature>
<dbReference type="PROSITE" id="PS51257">
    <property type="entry name" value="PROKAR_LIPOPROTEIN"/>
    <property type="match status" value="1"/>
</dbReference>
<organism evidence="2 3">
    <name type="scientific">Deinococcus ficus</name>
    <dbReference type="NCBI Taxonomy" id="317577"/>
    <lineage>
        <taxon>Bacteria</taxon>
        <taxon>Thermotogati</taxon>
        <taxon>Deinococcota</taxon>
        <taxon>Deinococci</taxon>
        <taxon>Deinococcales</taxon>
        <taxon>Deinococcaceae</taxon>
        <taxon>Deinococcus</taxon>
    </lineage>
</organism>
<dbReference type="InterPro" id="IPR029058">
    <property type="entry name" value="AB_hydrolase_fold"/>
</dbReference>
<dbReference type="Proteomes" id="UP000259030">
    <property type="component" value="Chromosome"/>
</dbReference>
<proteinExistence type="predicted"/>
<evidence type="ECO:0000256" key="1">
    <source>
        <dbReference type="SAM" id="SignalP"/>
    </source>
</evidence>
<name>A0A221SU38_9DEIO</name>
<evidence type="ECO:0000313" key="2">
    <source>
        <dbReference type="EMBL" id="ASN80154.1"/>
    </source>
</evidence>
<sequence length="308" mass="32922">MRSRPSLLPALTVLFSLALSACAPSHTPLLQPPARSVRPAQTPALDLAGPRPDVILLTVSGRCGPPCRAPRDNHDTLGARGTTDALAAAFTSQGLSVQVAAYASQLPATTQSPAIREPQRGFLALLADVQRIQATWPGPDRPRLVLFSHSQGGPWIHYLPRVTPQVTYDLMIDLDAACLFFQTDFSAAVSASAATLNTLLAGQPGVPSACQYQATPKGPRLSKDIVPDNVTLNLEVHSKYRFASPGPGGGLPLNYLADRTPNLRLDGTRRGLHLYVSRQDDHSAISQPSSQTMAWVTMNAGRIAATWK</sequence>
<reference evidence="2 3" key="1">
    <citation type="submission" date="2017-05" db="EMBL/GenBank/DDBJ databases">
        <title>The complete genome sequence of Deinococcus ficus isolated from the rhizosphere of the Ficus religiosa L. in Taiwan.</title>
        <authorList>
            <person name="Wu K.-M."/>
            <person name="Liao T.-L."/>
            <person name="Liu Y.-M."/>
            <person name="Young C.-C."/>
            <person name="Tsai S.-F."/>
        </authorList>
    </citation>
    <scope>NUCLEOTIDE SEQUENCE [LARGE SCALE GENOMIC DNA]</scope>
    <source>
        <strain evidence="2 3">CC-FR2-10</strain>
    </source>
</reference>
<dbReference type="STRING" id="317577.GCA_000419625_00490"/>
<evidence type="ECO:0000313" key="3">
    <source>
        <dbReference type="Proteomes" id="UP000259030"/>
    </source>
</evidence>
<evidence type="ECO:0008006" key="4">
    <source>
        <dbReference type="Google" id="ProtNLM"/>
    </source>
</evidence>
<keyword evidence="1" id="KW-0732">Signal</keyword>